<dbReference type="EMBL" id="MCFK01009230">
    <property type="protein sequence ID" value="RKF55120.1"/>
    <property type="molecule type" value="Genomic_DNA"/>
</dbReference>
<dbReference type="OrthoDB" id="4708870at2759"/>
<gene>
    <name evidence="1" type="ORF">OnM2_092051</name>
</gene>
<organism evidence="1 2">
    <name type="scientific">Erysiphe neolycopersici</name>
    <dbReference type="NCBI Taxonomy" id="212602"/>
    <lineage>
        <taxon>Eukaryota</taxon>
        <taxon>Fungi</taxon>
        <taxon>Dikarya</taxon>
        <taxon>Ascomycota</taxon>
        <taxon>Pezizomycotina</taxon>
        <taxon>Leotiomycetes</taxon>
        <taxon>Erysiphales</taxon>
        <taxon>Erysiphaceae</taxon>
        <taxon>Erysiphe</taxon>
    </lineage>
</organism>
<evidence type="ECO:0008006" key="3">
    <source>
        <dbReference type="Google" id="ProtNLM"/>
    </source>
</evidence>
<dbReference type="Proteomes" id="UP000286134">
    <property type="component" value="Unassembled WGS sequence"/>
</dbReference>
<sequence>MGGTAFAKHQPPILTPRLPSLVYQSKLKDTKALLSQFYHHILSPIEAPGKDSYGDLDILVFKPLRDSLDEARWSREEIAEQCKTILGAKAYIVRKGDPVISFAVPLPKNEIPLEEKLEIEEIYMQVDIQIFSTYQDFYYCYFHESHGDLWTILNDIIKTFGLRVNNQGMHICIASIEATNTKKSRIFLTPDPDEILEFIGLDSKKWWKKFKSVDEMFHYAASCRMFNPHQFEDKILDTSNSENLVSPNTFKKPWSRKDRVRLIKRPIFTAWFNDFIPYCLSNYLYEKPDSFLTREQVKNEVFSRFDVDKEYEDKEMKWALAKNEEQVVKEGIKDSIPIEGVDPALRAAGIRVLKDMILDGNPWKDNSIPSEVQRNKCGFHDVDKVRKWVSENWYVAGQIGLSRQLEKSIANNKNRLDKISI</sequence>
<evidence type="ECO:0000313" key="2">
    <source>
        <dbReference type="Proteomes" id="UP000286134"/>
    </source>
</evidence>
<dbReference type="STRING" id="212602.A0A420HCF3"/>
<evidence type="ECO:0000313" key="1">
    <source>
        <dbReference type="EMBL" id="RKF55120.1"/>
    </source>
</evidence>
<protein>
    <recommendedName>
        <fullName evidence="3">Nucleotidyltransferase</fullName>
    </recommendedName>
</protein>
<comment type="caution">
    <text evidence="1">The sequence shown here is derived from an EMBL/GenBank/DDBJ whole genome shotgun (WGS) entry which is preliminary data.</text>
</comment>
<reference evidence="1 2" key="1">
    <citation type="journal article" date="2018" name="BMC Genomics">
        <title>Comparative genome analyses reveal sequence features reflecting distinct modes of host-adaptation between dicot and monocot powdery mildew.</title>
        <authorList>
            <person name="Wu Y."/>
            <person name="Ma X."/>
            <person name="Pan Z."/>
            <person name="Kale S.D."/>
            <person name="Song Y."/>
            <person name="King H."/>
            <person name="Zhang Q."/>
            <person name="Presley C."/>
            <person name="Deng X."/>
            <person name="Wei C.I."/>
            <person name="Xiao S."/>
        </authorList>
    </citation>
    <scope>NUCLEOTIDE SEQUENCE [LARGE SCALE GENOMIC DNA]</scope>
    <source>
        <strain evidence="1">UMSG2</strain>
    </source>
</reference>
<name>A0A420HCF3_9PEZI</name>
<dbReference type="AlphaFoldDB" id="A0A420HCF3"/>
<keyword evidence="2" id="KW-1185">Reference proteome</keyword>
<accession>A0A420HCF3</accession>
<proteinExistence type="predicted"/>